<name>A0A1F6M7V9_9BACT</name>
<reference evidence="1 2" key="1">
    <citation type="journal article" date="2016" name="Nat. Commun.">
        <title>Thousands of microbial genomes shed light on interconnected biogeochemical processes in an aquifer system.</title>
        <authorList>
            <person name="Anantharaman K."/>
            <person name="Brown C.T."/>
            <person name="Hug L.A."/>
            <person name="Sharon I."/>
            <person name="Castelle C.J."/>
            <person name="Probst A.J."/>
            <person name="Thomas B.C."/>
            <person name="Singh A."/>
            <person name="Wilkins M.J."/>
            <person name="Karaoz U."/>
            <person name="Brodie E.L."/>
            <person name="Williams K.H."/>
            <person name="Hubbard S.S."/>
            <person name="Banfield J.F."/>
        </authorList>
    </citation>
    <scope>NUCLEOTIDE SEQUENCE [LARGE SCALE GENOMIC DNA]</scope>
</reference>
<evidence type="ECO:0000313" key="1">
    <source>
        <dbReference type="EMBL" id="OGH67724.1"/>
    </source>
</evidence>
<dbReference type="EMBL" id="MFQB01000027">
    <property type="protein sequence ID" value="OGH67724.1"/>
    <property type="molecule type" value="Genomic_DNA"/>
</dbReference>
<gene>
    <name evidence="1" type="ORF">A3J66_01555</name>
</gene>
<comment type="caution">
    <text evidence="1">The sequence shown here is derived from an EMBL/GenBank/DDBJ whole genome shotgun (WGS) entry which is preliminary data.</text>
</comment>
<evidence type="ECO:0000313" key="2">
    <source>
        <dbReference type="Proteomes" id="UP000176282"/>
    </source>
</evidence>
<dbReference type="AlphaFoldDB" id="A0A1F6M7V9"/>
<dbReference type="Proteomes" id="UP000176282">
    <property type="component" value="Unassembled WGS sequence"/>
</dbReference>
<protein>
    <submittedName>
        <fullName evidence="1">Uncharacterized protein</fullName>
    </submittedName>
</protein>
<proteinExistence type="predicted"/>
<dbReference type="STRING" id="1798680.A3J66_01555"/>
<sequence length="110" mass="12815">MVDVLVVLKESEKWYPSRSEVTKGFLRDQGLRPLVVPSVDEALKHDPVGVSHVLYFASMVDTEGLERLQAHGFQRLYRLRDTNDLVDWWMEVYRKTRKNGREVNPPSTTK</sequence>
<accession>A0A1F6M7V9</accession>
<organism evidence="1 2">
    <name type="scientific">Candidatus Magasanikbacteria bacterium RIFCSPHIGHO2_02_FULL_47_14</name>
    <dbReference type="NCBI Taxonomy" id="1798680"/>
    <lineage>
        <taxon>Bacteria</taxon>
        <taxon>Candidatus Magasanikiibacteriota</taxon>
    </lineage>
</organism>